<feature type="region of interest" description="Disordered" evidence="4">
    <location>
        <begin position="553"/>
        <end position="580"/>
    </location>
</feature>
<dbReference type="CDD" id="cd14008">
    <property type="entry name" value="STKc_LKB1_CaMKK"/>
    <property type="match status" value="1"/>
</dbReference>
<dbReference type="STRING" id="237631.A0A0D1BXP5"/>
<feature type="compositionally biased region" description="Low complexity" evidence="4">
    <location>
        <begin position="51"/>
        <end position="63"/>
    </location>
</feature>
<feature type="domain" description="Protein kinase" evidence="5">
    <location>
        <begin position="132"/>
        <end position="434"/>
    </location>
</feature>
<sequence length="851" mass="93460">MSQFLSGSPEADDQLPSFMEQRLKAKASASRTTHQASADPSESTPHRKDTLSASSDTSAQSSLHSHHHSHSHSGHHHSHPHASANSSLGVSGAPHERTLSRSMTRSSSHDYRETLDAKSKDLEDGSTVINQYTITDTIGRGAYGIVRKAVLTEEPDVKFAVKEFGKTRLRKTHRAERLRKSARSNARPHPANRTDPTKGGPGPDQDDQNEANDPLSLIRHEIAILKKLHHPHVVQLFEVLDDPAKDNLYMVFEYCPDGTVIDVKPNEKTEPLPEDVARLYFVQILMGIEYLHENEIVHRDIKPDNILLSDNRKTCKIVDFGVSEMFLKPGDDTMQKSAGSPAFMSPELCTAGHAEYHGKSDDVWSFGVTLYCMVVGHLPFNKDNFYEMYESIKNDEPEYPDHLSNDLKDLLQRMFTKDPAKRITVPEMRQHPWTRAVEEGILLSKEDNLQAVVSEITDEDLDCAICKITNIFTFARAISRFRKGGSLQRARKETLRSTSGGSSNNDSSGNDRSWFPSSSCSPAKTSRSNTKDSSLGGDTAAKSLVSDVATIKEETPTPASQDTQLSDAHGANENKQADEAQALQKAAAVMFESPQLQTFELPPEEPDSNGPLKRNRSGPVSTLHKLDTQQQSTSLPVITMESPHSANVEVVASRTSEGGFCFGECEMDTQTTSRPCWSVSVHASDRGTDGHGTYTADTVRPDDAIACQLSDMMLEHRQERCSGLAPAPGAAAHKDATCKQHTDEGDSLRRRIKTLQERAASLGEKKSKAHPKLLPDQPTFESPRHEINETPCAAADVCARRTRSAGEDENPYFRAGGCGDERQDAAASVSHDAMPGLDGKVQSVSGTNSRS</sequence>
<dbReference type="GO" id="GO:0004674">
    <property type="term" value="F:protein serine/threonine kinase activity"/>
    <property type="evidence" value="ECO:0000318"/>
    <property type="project" value="GO_Central"/>
</dbReference>
<dbReference type="InterPro" id="IPR008271">
    <property type="entry name" value="Ser/Thr_kinase_AS"/>
</dbReference>
<feature type="compositionally biased region" description="Low complexity" evidence="4">
    <location>
        <begin position="496"/>
        <end position="513"/>
    </location>
</feature>
<dbReference type="InParanoid" id="A0A0D1BXP5"/>
<feature type="region of interest" description="Disordered" evidence="4">
    <location>
        <begin position="802"/>
        <end position="851"/>
    </location>
</feature>
<dbReference type="Gene3D" id="1.10.510.10">
    <property type="entry name" value="Transferase(Phosphotransferase) domain 1"/>
    <property type="match status" value="1"/>
</dbReference>
<dbReference type="PROSITE" id="PS00107">
    <property type="entry name" value="PROTEIN_KINASE_ATP"/>
    <property type="match status" value="1"/>
</dbReference>
<organism evidence="6 7">
    <name type="scientific">Mycosarcoma maydis</name>
    <name type="common">Corn smut fungus</name>
    <name type="synonym">Ustilago maydis</name>
    <dbReference type="NCBI Taxonomy" id="5270"/>
    <lineage>
        <taxon>Eukaryota</taxon>
        <taxon>Fungi</taxon>
        <taxon>Dikarya</taxon>
        <taxon>Basidiomycota</taxon>
        <taxon>Ustilaginomycotina</taxon>
        <taxon>Ustilaginomycetes</taxon>
        <taxon>Ustilaginales</taxon>
        <taxon>Ustilaginaceae</taxon>
        <taxon>Mycosarcoma</taxon>
    </lineage>
</organism>
<feature type="compositionally biased region" description="Basic and acidic residues" evidence="4">
    <location>
        <begin position="107"/>
        <end position="120"/>
    </location>
</feature>
<dbReference type="PROSITE" id="PS00108">
    <property type="entry name" value="PROTEIN_KINASE_ST"/>
    <property type="match status" value="1"/>
</dbReference>
<feature type="compositionally biased region" description="Basic residues" evidence="4">
    <location>
        <begin position="64"/>
        <end position="80"/>
    </location>
</feature>
<dbReference type="InterPro" id="IPR000719">
    <property type="entry name" value="Prot_kinase_dom"/>
</dbReference>
<evidence type="ECO:0000256" key="2">
    <source>
        <dbReference type="ARBA" id="ARBA00022840"/>
    </source>
</evidence>
<dbReference type="OMA" id="CAICKIT"/>
<dbReference type="GO" id="GO:0005524">
    <property type="term" value="F:ATP binding"/>
    <property type="evidence" value="ECO:0007669"/>
    <property type="project" value="UniProtKB-UniRule"/>
</dbReference>
<evidence type="ECO:0000256" key="1">
    <source>
        <dbReference type="ARBA" id="ARBA00022741"/>
    </source>
</evidence>
<feature type="region of interest" description="Disordered" evidence="4">
    <location>
        <begin position="1"/>
        <end position="120"/>
    </location>
</feature>
<feature type="compositionally biased region" description="Polar residues" evidence="4">
    <location>
        <begin position="557"/>
        <end position="566"/>
    </location>
</feature>
<feature type="region of interest" description="Disordered" evidence="4">
    <location>
        <begin position="599"/>
        <end position="632"/>
    </location>
</feature>
<dbReference type="KEGG" id="uma:UMAG_04755"/>
<dbReference type="InterPro" id="IPR011009">
    <property type="entry name" value="Kinase-like_dom_sf"/>
</dbReference>
<dbReference type="OrthoDB" id="68483at2759"/>
<feature type="compositionally biased region" description="Polar residues" evidence="4">
    <location>
        <begin position="515"/>
        <end position="533"/>
    </location>
</feature>
<dbReference type="Proteomes" id="UP000000561">
    <property type="component" value="Chromosome 17"/>
</dbReference>
<dbReference type="FunFam" id="3.30.200.20:FF:000447">
    <property type="entry name" value="Calcium/calmodulin dependent protein kinase"/>
    <property type="match status" value="1"/>
</dbReference>
<evidence type="ECO:0000313" key="7">
    <source>
        <dbReference type="Proteomes" id="UP000000561"/>
    </source>
</evidence>
<dbReference type="PANTHER" id="PTHR24346:SF77">
    <property type="entry name" value="SERINE THREONINE PROTEIN KINASE"/>
    <property type="match status" value="1"/>
</dbReference>
<keyword evidence="1 3" id="KW-0547">Nucleotide-binding</keyword>
<dbReference type="InterPro" id="IPR017441">
    <property type="entry name" value="Protein_kinase_ATP_BS"/>
</dbReference>
<dbReference type="PANTHER" id="PTHR24346">
    <property type="entry name" value="MAP/MICROTUBULE AFFINITY-REGULATING KINASE"/>
    <property type="match status" value="1"/>
</dbReference>
<dbReference type="FunFam" id="1.10.510.10:FF:000995">
    <property type="entry name" value="BcCMK3, calcium/calmodulin-dependent protein kinase"/>
    <property type="match status" value="1"/>
</dbReference>
<feature type="compositionally biased region" description="Basic residues" evidence="4">
    <location>
        <begin position="170"/>
        <end position="182"/>
    </location>
</feature>
<feature type="compositionally biased region" description="Polar residues" evidence="4">
    <location>
        <begin position="842"/>
        <end position="851"/>
    </location>
</feature>
<accession>A0A0D1BXP5</accession>
<evidence type="ECO:0000259" key="5">
    <source>
        <dbReference type="PROSITE" id="PS50011"/>
    </source>
</evidence>
<feature type="binding site" evidence="3">
    <location>
        <position position="162"/>
    </location>
    <ligand>
        <name>ATP</name>
        <dbReference type="ChEBI" id="CHEBI:30616"/>
    </ligand>
</feature>
<keyword evidence="7" id="KW-1185">Reference proteome</keyword>
<dbReference type="SUPFAM" id="SSF56112">
    <property type="entry name" value="Protein kinase-like (PK-like)"/>
    <property type="match status" value="1"/>
</dbReference>
<dbReference type="AlphaFoldDB" id="A0A0D1BXP5"/>
<dbReference type="Gene3D" id="3.30.200.20">
    <property type="entry name" value="Phosphorylase Kinase, domain 1"/>
    <property type="match status" value="1"/>
</dbReference>
<evidence type="ECO:0000256" key="4">
    <source>
        <dbReference type="SAM" id="MobiDB-lite"/>
    </source>
</evidence>
<gene>
    <name evidence="6" type="ORF">UMAG_04755</name>
</gene>
<name>A0A0D1BXP5_MYCMD</name>
<evidence type="ECO:0000256" key="3">
    <source>
        <dbReference type="PROSITE-ProRule" id="PRU10141"/>
    </source>
</evidence>
<dbReference type="VEuPathDB" id="FungiDB:UMAG_04755"/>
<dbReference type="RefSeq" id="XP_011391632.1">
    <property type="nucleotide sequence ID" value="XM_011393330.1"/>
</dbReference>
<dbReference type="EMBL" id="CM003156">
    <property type="protein sequence ID" value="KIS66692.1"/>
    <property type="molecule type" value="Genomic_DNA"/>
</dbReference>
<reference evidence="6 7" key="1">
    <citation type="journal article" date="2006" name="Nature">
        <title>Insights from the genome of the biotrophic fungal plant pathogen Ustilago maydis.</title>
        <authorList>
            <person name="Kamper J."/>
            <person name="Kahmann R."/>
            <person name="Bolker M."/>
            <person name="Ma L.J."/>
            <person name="Brefort T."/>
            <person name="Saville B.J."/>
            <person name="Banuett F."/>
            <person name="Kronstad J.W."/>
            <person name="Gold S.E."/>
            <person name="Muller O."/>
            <person name="Perlin M.H."/>
            <person name="Wosten H.A."/>
            <person name="de Vries R."/>
            <person name="Ruiz-Herrera J."/>
            <person name="Reynaga-Pena C.G."/>
            <person name="Snetselaar K."/>
            <person name="McCann M."/>
            <person name="Perez-Martin J."/>
            <person name="Feldbrugge M."/>
            <person name="Basse C.W."/>
            <person name="Steinberg G."/>
            <person name="Ibeas J.I."/>
            <person name="Holloman W."/>
            <person name="Guzman P."/>
            <person name="Farman M."/>
            <person name="Stajich J.E."/>
            <person name="Sentandreu R."/>
            <person name="Gonzalez-Prieto J.M."/>
            <person name="Kennell J.C."/>
            <person name="Molina L."/>
            <person name="Schirawski J."/>
            <person name="Mendoza-Mendoza A."/>
            <person name="Greilinger D."/>
            <person name="Munch K."/>
            <person name="Rossel N."/>
            <person name="Scherer M."/>
            <person name="Vranes M."/>
            <person name="Ladendorf O."/>
            <person name="Vincon V."/>
            <person name="Fuchs U."/>
            <person name="Sandrock B."/>
            <person name="Meng S."/>
            <person name="Ho E.C."/>
            <person name="Cahill M.J."/>
            <person name="Boyce K.J."/>
            <person name="Klose J."/>
            <person name="Klosterman S.J."/>
            <person name="Deelstra H.J."/>
            <person name="Ortiz-Castellanos L."/>
            <person name="Li W."/>
            <person name="Sanchez-Alonso P."/>
            <person name="Schreier P.H."/>
            <person name="Hauser-Hahn I."/>
            <person name="Vaupel M."/>
            <person name="Koopmann E."/>
            <person name="Friedrich G."/>
            <person name="Voss H."/>
            <person name="Schluter T."/>
            <person name="Margolis J."/>
            <person name="Platt D."/>
            <person name="Swimmer C."/>
            <person name="Gnirke A."/>
            <person name="Chen F."/>
            <person name="Vysotskaia V."/>
            <person name="Mannhaupt G."/>
            <person name="Guldener U."/>
            <person name="Munsterkotter M."/>
            <person name="Haase D."/>
            <person name="Oesterheld M."/>
            <person name="Mewes H.W."/>
            <person name="Mauceli E.W."/>
            <person name="DeCaprio D."/>
            <person name="Wade C.M."/>
            <person name="Butler J."/>
            <person name="Young S."/>
            <person name="Jaffe D.B."/>
            <person name="Calvo S."/>
            <person name="Nusbaum C."/>
            <person name="Galagan J."/>
            <person name="Birren B.W."/>
        </authorList>
    </citation>
    <scope>NUCLEOTIDE SEQUENCE [LARGE SCALE GENOMIC DNA]</scope>
    <source>
        <strain evidence="7">DSM 14603 / FGSC 9021 / UM521</strain>
    </source>
</reference>
<dbReference type="eggNOG" id="KOG0585">
    <property type="taxonomic scope" value="Eukaryota"/>
</dbReference>
<dbReference type="PROSITE" id="PS50011">
    <property type="entry name" value="PROTEIN_KINASE_DOM"/>
    <property type="match status" value="1"/>
</dbReference>
<feature type="region of interest" description="Disordered" evidence="4">
    <location>
        <begin position="485"/>
        <end position="538"/>
    </location>
</feature>
<protein>
    <recommendedName>
        <fullName evidence="5">Protein kinase domain-containing protein</fullName>
    </recommendedName>
</protein>
<feature type="region of interest" description="Disordered" evidence="4">
    <location>
        <begin position="760"/>
        <end position="788"/>
    </location>
</feature>
<dbReference type="GeneID" id="23564836"/>
<dbReference type="SMART" id="SM00220">
    <property type="entry name" value="S_TKc"/>
    <property type="match status" value="1"/>
</dbReference>
<evidence type="ECO:0000313" key="6">
    <source>
        <dbReference type="EMBL" id="KIS66692.1"/>
    </source>
</evidence>
<feature type="compositionally biased region" description="Polar residues" evidence="4">
    <location>
        <begin position="29"/>
        <end position="43"/>
    </location>
</feature>
<proteinExistence type="predicted"/>
<feature type="region of interest" description="Disordered" evidence="4">
    <location>
        <begin position="170"/>
        <end position="211"/>
    </location>
</feature>
<dbReference type="Pfam" id="PF00069">
    <property type="entry name" value="Pkinase"/>
    <property type="match status" value="1"/>
</dbReference>
<keyword evidence="2 3" id="KW-0067">ATP-binding</keyword>